<evidence type="ECO:0000256" key="1">
    <source>
        <dbReference type="ARBA" id="ARBA00004496"/>
    </source>
</evidence>
<evidence type="ECO:0000256" key="5">
    <source>
        <dbReference type="ARBA" id="ARBA00022490"/>
    </source>
</evidence>
<dbReference type="InterPro" id="IPR029063">
    <property type="entry name" value="SAM-dependent_MTases_sf"/>
</dbReference>
<protein>
    <recommendedName>
        <fullName evidence="4 9">Protein-L-isoaspartate O-methyltransferase</fullName>
        <ecNumber evidence="3 9">2.1.1.77</ecNumber>
    </recommendedName>
</protein>
<dbReference type="AlphaFoldDB" id="A0A937JAR3"/>
<evidence type="ECO:0000313" key="10">
    <source>
        <dbReference type="EMBL" id="MBL6903040.1"/>
    </source>
</evidence>
<accession>A0A937JAR3</accession>
<dbReference type="NCBIfam" id="TIGR00080">
    <property type="entry name" value="pimt"/>
    <property type="match status" value="1"/>
</dbReference>
<dbReference type="GO" id="GO:0030091">
    <property type="term" value="P:protein repair"/>
    <property type="evidence" value="ECO:0007669"/>
    <property type="project" value="UniProtKB-UniRule"/>
</dbReference>
<gene>
    <name evidence="10" type="ORF">ISR29_02450</name>
</gene>
<dbReference type="GO" id="GO:0032259">
    <property type="term" value="P:methylation"/>
    <property type="evidence" value="ECO:0007669"/>
    <property type="project" value="UniProtKB-KW"/>
</dbReference>
<comment type="subcellular location">
    <subcellularLocation>
        <location evidence="1">Cytoplasm</location>
    </subcellularLocation>
</comment>
<evidence type="ECO:0000256" key="6">
    <source>
        <dbReference type="ARBA" id="ARBA00022603"/>
    </source>
</evidence>
<proteinExistence type="inferred from homology"/>
<keyword evidence="5" id="KW-0963">Cytoplasm</keyword>
<comment type="similarity">
    <text evidence="2">Belongs to the methyltransferase superfamily. L-isoaspartyl/D-aspartyl protein methyltransferase family.</text>
</comment>
<dbReference type="CDD" id="cd02440">
    <property type="entry name" value="AdoMet_MTases"/>
    <property type="match status" value="1"/>
</dbReference>
<dbReference type="FunFam" id="3.40.50.150:FF:000010">
    <property type="entry name" value="Protein-L-isoaspartate O-methyltransferase"/>
    <property type="match status" value="1"/>
</dbReference>
<dbReference type="Pfam" id="PF01135">
    <property type="entry name" value="PCMT"/>
    <property type="match status" value="1"/>
</dbReference>
<organism evidence="10 11">
    <name type="scientific">SAR86 cluster bacterium</name>
    <dbReference type="NCBI Taxonomy" id="2030880"/>
    <lineage>
        <taxon>Bacteria</taxon>
        <taxon>Pseudomonadati</taxon>
        <taxon>Pseudomonadota</taxon>
        <taxon>Gammaproteobacteria</taxon>
        <taxon>SAR86 cluster</taxon>
    </lineage>
</organism>
<reference evidence="10" key="1">
    <citation type="submission" date="2020-10" db="EMBL/GenBank/DDBJ databases">
        <title>Microbiome of the Black Sea water column analyzed by genome centric metagenomics.</title>
        <authorList>
            <person name="Cabello-Yeves P.J."/>
            <person name="Callieri C."/>
            <person name="Picazo A."/>
            <person name="Mehrshad M."/>
            <person name="Haro-Moreno J.M."/>
            <person name="Roda-Garcia J."/>
            <person name="Dzembekova N."/>
            <person name="Slabakova V."/>
            <person name="Slabakova N."/>
            <person name="Moncheva S."/>
            <person name="Rodriguez-Valera F."/>
        </authorList>
    </citation>
    <scope>NUCLEOTIDE SEQUENCE</scope>
    <source>
        <strain evidence="10">BS30m-G43</strain>
    </source>
</reference>
<evidence type="ECO:0000256" key="3">
    <source>
        <dbReference type="ARBA" id="ARBA00011890"/>
    </source>
</evidence>
<dbReference type="SUPFAM" id="SSF53335">
    <property type="entry name" value="S-adenosyl-L-methionine-dependent methyltransferases"/>
    <property type="match status" value="1"/>
</dbReference>
<name>A0A937JAR3_9GAMM</name>
<dbReference type="GO" id="GO:0005737">
    <property type="term" value="C:cytoplasm"/>
    <property type="evidence" value="ECO:0007669"/>
    <property type="project" value="UniProtKB-SubCell"/>
</dbReference>
<dbReference type="NCBIfam" id="NF001453">
    <property type="entry name" value="PRK00312.1"/>
    <property type="match status" value="1"/>
</dbReference>
<dbReference type="Proteomes" id="UP000705230">
    <property type="component" value="Unassembled WGS sequence"/>
</dbReference>
<dbReference type="EC" id="2.1.1.77" evidence="3 9"/>
<sequence length="225" mass="25474">MSNSGFTFRRVREEMIENLLEMGIKDFRVLDAMAQIPRHIFIDEALRSRAYENRSITIGYQQTISQPYIVAKMTELLIAHTSGRGHIFKDILELGSGCGYQSAVLSHFSEEVSSIERIKPLVTKSRENLSELKIFNVVVKHGDGYQDWDTKKKYEGIICAAAPRAFPEELLKCSVEDSRIVMPIGDSKEQKLLVVTKTKNGFDEEFHDEVAFVPMLPGKSNDGNN</sequence>
<keyword evidence="7 10" id="KW-0808">Transferase</keyword>
<dbReference type="EMBL" id="JADHSG010000002">
    <property type="protein sequence ID" value="MBL6903040.1"/>
    <property type="molecule type" value="Genomic_DNA"/>
</dbReference>
<evidence type="ECO:0000256" key="9">
    <source>
        <dbReference type="NCBIfam" id="TIGR00080"/>
    </source>
</evidence>
<evidence type="ECO:0000313" key="11">
    <source>
        <dbReference type="Proteomes" id="UP000705230"/>
    </source>
</evidence>
<evidence type="ECO:0000256" key="2">
    <source>
        <dbReference type="ARBA" id="ARBA00005369"/>
    </source>
</evidence>
<dbReference type="PANTHER" id="PTHR11579:SF0">
    <property type="entry name" value="PROTEIN-L-ISOASPARTATE(D-ASPARTATE) O-METHYLTRANSFERASE"/>
    <property type="match status" value="1"/>
</dbReference>
<comment type="caution">
    <text evidence="10">The sequence shown here is derived from an EMBL/GenBank/DDBJ whole genome shotgun (WGS) entry which is preliminary data.</text>
</comment>
<dbReference type="PANTHER" id="PTHR11579">
    <property type="entry name" value="PROTEIN-L-ISOASPARTATE O-METHYLTRANSFERASE"/>
    <property type="match status" value="1"/>
</dbReference>
<keyword evidence="8" id="KW-0949">S-adenosyl-L-methionine</keyword>
<dbReference type="GO" id="GO:0004719">
    <property type="term" value="F:protein-L-isoaspartate (D-aspartate) O-methyltransferase activity"/>
    <property type="evidence" value="ECO:0007669"/>
    <property type="project" value="UniProtKB-UniRule"/>
</dbReference>
<dbReference type="Gene3D" id="3.40.50.150">
    <property type="entry name" value="Vaccinia Virus protein VP39"/>
    <property type="match status" value="1"/>
</dbReference>
<dbReference type="InterPro" id="IPR000682">
    <property type="entry name" value="PCMT"/>
</dbReference>
<keyword evidence="6 10" id="KW-0489">Methyltransferase</keyword>
<evidence type="ECO:0000256" key="8">
    <source>
        <dbReference type="ARBA" id="ARBA00022691"/>
    </source>
</evidence>
<evidence type="ECO:0000256" key="7">
    <source>
        <dbReference type="ARBA" id="ARBA00022679"/>
    </source>
</evidence>
<evidence type="ECO:0000256" key="4">
    <source>
        <dbReference type="ARBA" id="ARBA00013346"/>
    </source>
</evidence>